<evidence type="ECO:0000313" key="2">
    <source>
        <dbReference type="Proteomes" id="UP001219525"/>
    </source>
</evidence>
<accession>A0AAD6V7B9</accession>
<sequence>MGKHLLCQWCFAADRIGLAAPPAPGKFIAFDIGIGQARDLGMPMVTWQYLHLRNQTGHLFQLYTILIIQWSFILQDVALQCLMEVTEVTEATVRRQKWNEMNGNSAARHKHTGTSGIVTSVIVTSAIGTHSMGNTVSPYALCTCVKYGQYDAWPHLGIGASGIITSVIIASVIGTHSMGLRVLLRLCTVCINVKYAVQWSFILQDVALQCLTEVTKATVRRQKWNEMNGS</sequence>
<reference evidence="1" key="1">
    <citation type="submission" date="2023-03" db="EMBL/GenBank/DDBJ databases">
        <title>Massive genome expansion in bonnet fungi (Mycena s.s.) driven by repeated elements and novel gene families across ecological guilds.</title>
        <authorList>
            <consortium name="Lawrence Berkeley National Laboratory"/>
            <person name="Harder C.B."/>
            <person name="Miyauchi S."/>
            <person name="Viragh M."/>
            <person name="Kuo A."/>
            <person name="Thoen E."/>
            <person name="Andreopoulos B."/>
            <person name="Lu D."/>
            <person name="Skrede I."/>
            <person name="Drula E."/>
            <person name="Henrissat B."/>
            <person name="Morin E."/>
            <person name="Kohler A."/>
            <person name="Barry K."/>
            <person name="LaButti K."/>
            <person name="Morin E."/>
            <person name="Salamov A."/>
            <person name="Lipzen A."/>
            <person name="Mereny Z."/>
            <person name="Hegedus B."/>
            <person name="Baldrian P."/>
            <person name="Stursova M."/>
            <person name="Weitz H."/>
            <person name="Taylor A."/>
            <person name="Grigoriev I.V."/>
            <person name="Nagy L.G."/>
            <person name="Martin F."/>
            <person name="Kauserud H."/>
        </authorList>
    </citation>
    <scope>NUCLEOTIDE SEQUENCE</scope>
    <source>
        <strain evidence="1">9144</strain>
    </source>
</reference>
<organism evidence="1 2">
    <name type="scientific">Mycena pura</name>
    <dbReference type="NCBI Taxonomy" id="153505"/>
    <lineage>
        <taxon>Eukaryota</taxon>
        <taxon>Fungi</taxon>
        <taxon>Dikarya</taxon>
        <taxon>Basidiomycota</taxon>
        <taxon>Agaricomycotina</taxon>
        <taxon>Agaricomycetes</taxon>
        <taxon>Agaricomycetidae</taxon>
        <taxon>Agaricales</taxon>
        <taxon>Marasmiineae</taxon>
        <taxon>Mycenaceae</taxon>
        <taxon>Mycena</taxon>
    </lineage>
</organism>
<dbReference type="EMBL" id="JARJCW010000045">
    <property type="protein sequence ID" value="KAJ7204996.1"/>
    <property type="molecule type" value="Genomic_DNA"/>
</dbReference>
<dbReference type="Proteomes" id="UP001219525">
    <property type="component" value="Unassembled WGS sequence"/>
</dbReference>
<gene>
    <name evidence="1" type="ORF">GGX14DRAFT_543987</name>
</gene>
<evidence type="ECO:0000313" key="1">
    <source>
        <dbReference type="EMBL" id="KAJ7204996.1"/>
    </source>
</evidence>
<protein>
    <submittedName>
        <fullName evidence="1">Uncharacterized protein</fullName>
    </submittedName>
</protein>
<name>A0AAD6V7B9_9AGAR</name>
<proteinExistence type="predicted"/>
<dbReference type="AlphaFoldDB" id="A0AAD6V7B9"/>
<keyword evidence="2" id="KW-1185">Reference proteome</keyword>
<comment type="caution">
    <text evidence="1">The sequence shown here is derived from an EMBL/GenBank/DDBJ whole genome shotgun (WGS) entry which is preliminary data.</text>
</comment>